<dbReference type="Proteomes" id="UP000599009">
    <property type="component" value="Unassembled WGS sequence"/>
</dbReference>
<dbReference type="PROSITE" id="PS51186">
    <property type="entry name" value="GNAT"/>
    <property type="match status" value="1"/>
</dbReference>
<dbReference type="Gene3D" id="3.40.630.30">
    <property type="match status" value="1"/>
</dbReference>
<keyword evidence="3" id="KW-1185">Reference proteome</keyword>
<evidence type="ECO:0000259" key="1">
    <source>
        <dbReference type="PROSITE" id="PS51186"/>
    </source>
</evidence>
<gene>
    <name evidence="2" type="ORF">GCM10011394_19110</name>
</gene>
<protein>
    <submittedName>
        <fullName evidence="2">Acyl-CoA synthetase</fullName>
    </submittedName>
</protein>
<organism evidence="2 3">
    <name type="scientific">Luteimonas terricola</name>
    <dbReference type="NCBI Taxonomy" id="645597"/>
    <lineage>
        <taxon>Bacteria</taxon>
        <taxon>Pseudomonadati</taxon>
        <taxon>Pseudomonadota</taxon>
        <taxon>Gammaproteobacteria</taxon>
        <taxon>Lysobacterales</taxon>
        <taxon>Lysobacteraceae</taxon>
        <taxon>Luteimonas</taxon>
    </lineage>
</organism>
<reference evidence="3" key="1">
    <citation type="journal article" date="2019" name="Int. J. Syst. Evol. Microbiol.">
        <title>The Global Catalogue of Microorganisms (GCM) 10K type strain sequencing project: providing services to taxonomists for standard genome sequencing and annotation.</title>
        <authorList>
            <consortium name="The Broad Institute Genomics Platform"/>
            <consortium name="The Broad Institute Genome Sequencing Center for Infectious Disease"/>
            <person name="Wu L."/>
            <person name="Ma J."/>
        </authorList>
    </citation>
    <scope>NUCLEOTIDE SEQUENCE [LARGE SCALE GENOMIC DNA]</scope>
    <source>
        <strain evidence="3">CGMCC 1.8985</strain>
    </source>
</reference>
<dbReference type="SUPFAM" id="SSF55729">
    <property type="entry name" value="Acyl-CoA N-acyltransferases (Nat)"/>
    <property type="match status" value="1"/>
</dbReference>
<dbReference type="InterPro" id="IPR016181">
    <property type="entry name" value="Acyl_CoA_acyltransferase"/>
</dbReference>
<dbReference type="EMBL" id="BMME01000001">
    <property type="protein sequence ID" value="GGK09852.1"/>
    <property type="molecule type" value="Genomic_DNA"/>
</dbReference>
<evidence type="ECO:0000313" key="2">
    <source>
        <dbReference type="EMBL" id="GGK09852.1"/>
    </source>
</evidence>
<name>A0ABQ2EEX9_9GAMM</name>
<dbReference type="InterPro" id="IPR000182">
    <property type="entry name" value="GNAT_dom"/>
</dbReference>
<comment type="caution">
    <text evidence="2">The sequence shown here is derived from an EMBL/GenBank/DDBJ whole genome shotgun (WGS) entry which is preliminary data.</text>
</comment>
<dbReference type="Pfam" id="PF00583">
    <property type="entry name" value="Acetyltransf_1"/>
    <property type="match status" value="1"/>
</dbReference>
<evidence type="ECO:0000313" key="3">
    <source>
        <dbReference type="Proteomes" id="UP000599009"/>
    </source>
</evidence>
<sequence length="190" mass="20485">MVARNRLPPWHEEIRLGNGRDVLIRPIRPEDAPVLHASFELLQPDAMRTHLLGGVHRMGTDLSRQLSQPDTRNEFTLVVSEQLPPGEAMILGMARAAVAAGSRDAAFTILTSRNVAGMGLGRHLMRRLAKWARGKGLDALHGDIPEDNGPLLDLALSMGFGQVEGADPGFTRIHLPLAATTPAAGMDARA</sequence>
<proteinExistence type="predicted"/>
<accession>A0ABQ2EEX9</accession>
<feature type="domain" description="N-acetyltransferase" evidence="1">
    <location>
        <begin position="22"/>
        <end position="182"/>
    </location>
</feature>
<dbReference type="RefSeq" id="WP_132986914.1">
    <property type="nucleotide sequence ID" value="NZ_BMME01000001.1"/>
</dbReference>
<dbReference type="CDD" id="cd04301">
    <property type="entry name" value="NAT_SF"/>
    <property type="match status" value="1"/>
</dbReference>